<dbReference type="SUPFAM" id="SSF82708">
    <property type="entry name" value="R3H domain"/>
    <property type="match status" value="1"/>
</dbReference>
<dbReference type="InterPro" id="IPR036867">
    <property type="entry name" value="R3H_dom_sf"/>
</dbReference>
<sequence length="242" mass="26071">MNDTTEPQQPTGTTDASTPDATGMDAEIITLDEQPEAVKPDAVKSEDAKAEPTTGEAEGSADPRAASDEDREDDDAPVAGPAGESRQDRLKRLEEEGDIAADYLEELLDIADLDGDIDIDVDGDRASVEVRGATQLKKMNEPRGELLDALQELTRLAVQTRTGDRSRLMLDICGFRAQHKESLEDLAADAVAQAKSGGAPVPLRPMNPFERKVVHDVAKREGLRSESDGDGKDRHVVIYPAS</sequence>
<comment type="caution">
    <text evidence="3">The sequence shown here is derived from an EMBL/GenBank/DDBJ whole genome shotgun (WGS) entry which is preliminary data.</text>
</comment>
<dbReference type="Proteomes" id="UP000019754">
    <property type="component" value="Unassembled WGS sequence"/>
</dbReference>
<dbReference type="STRING" id="1249481.D641_0109970"/>
<dbReference type="InterPro" id="IPR001374">
    <property type="entry name" value="R3H_dom"/>
</dbReference>
<evidence type="ECO:0000259" key="2">
    <source>
        <dbReference type="PROSITE" id="PS51061"/>
    </source>
</evidence>
<keyword evidence="4" id="KW-1185">Reference proteome</keyword>
<protein>
    <submittedName>
        <fullName evidence="3">Single-stranded DNA-binding protein</fullName>
    </submittedName>
</protein>
<feature type="domain" description="R3H" evidence="2">
    <location>
        <begin position="177"/>
        <end position="242"/>
    </location>
</feature>
<evidence type="ECO:0000256" key="1">
    <source>
        <dbReference type="SAM" id="MobiDB-lite"/>
    </source>
</evidence>
<feature type="compositionally biased region" description="Polar residues" evidence="1">
    <location>
        <begin position="1"/>
        <end position="20"/>
    </location>
</feature>
<dbReference type="InterPro" id="IPR015946">
    <property type="entry name" value="KH_dom-like_a/b"/>
</dbReference>
<feature type="region of interest" description="Disordered" evidence="1">
    <location>
        <begin position="220"/>
        <end position="242"/>
    </location>
</feature>
<organism evidence="3 4">
    <name type="scientific">Brachybacterium muris UCD-AY4</name>
    <dbReference type="NCBI Taxonomy" id="1249481"/>
    <lineage>
        <taxon>Bacteria</taxon>
        <taxon>Bacillati</taxon>
        <taxon>Actinomycetota</taxon>
        <taxon>Actinomycetes</taxon>
        <taxon>Micrococcales</taxon>
        <taxon>Dermabacteraceae</taxon>
        <taxon>Brachybacterium</taxon>
    </lineage>
</organism>
<dbReference type="RefSeq" id="WP_017823520.1">
    <property type="nucleotide sequence ID" value="NZ_AORC01000011.1"/>
</dbReference>
<name>A0A022KW15_9MICO</name>
<dbReference type="Pfam" id="PF01424">
    <property type="entry name" value="R3H"/>
    <property type="match status" value="1"/>
</dbReference>
<dbReference type="CDD" id="cd02644">
    <property type="entry name" value="R3H_jag"/>
    <property type="match status" value="1"/>
</dbReference>
<gene>
    <name evidence="3" type="ORF">D641_0109970</name>
</gene>
<dbReference type="PROSITE" id="PS51061">
    <property type="entry name" value="R3H"/>
    <property type="match status" value="1"/>
</dbReference>
<dbReference type="PANTHER" id="PTHR35800:SF1">
    <property type="entry name" value="RNA-BINDING PROTEIN KHPB"/>
    <property type="match status" value="1"/>
</dbReference>
<keyword evidence="3" id="KW-0238">DNA-binding</keyword>
<dbReference type="PANTHER" id="PTHR35800">
    <property type="entry name" value="PROTEIN JAG"/>
    <property type="match status" value="1"/>
</dbReference>
<dbReference type="InterPro" id="IPR039247">
    <property type="entry name" value="KhpB"/>
</dbReference>
<feature type="compositionally biased region" description="Basic and acidic residues" evidence="1">
    <location>
        <begin position="220"/>
        <end position="236"/>
    </location>
</feature>
<dbReference type="HOGENOM" id="CLU_042512_3_0_11"/>
<dbReference type="InterPro" id="IPR034079">
    <property type="entry name" value="R3H_KhpB"/>
</dbReference>
<accession>A0A022KW15</accession>
<evidence type="ECO:0000313" key="4">
    <source>
        <dbReference type="Proteomes" id="UP000019754"/>
    </source>
</evidence>
<dbReference type="AlphaFoldDB" id="A0A022KW15"/>
<dbReference type="EMBL" id="AORC01000011">
    <property type="protein sequence ID" value="EYT48957.1"/>
    <property type="molecule type" value="Genomic_DNA"/>
</dbReference>
<proteinExistence type="predicted"/>
<dbReference type="Gene3D" id="3.30.300.20">
    <property type="match status" value="1"/>
</dbReference>
<dbReference type="SMART" id="SM00393">
    <property type="entry name" value="R3H"/>
    <property type="match status" value="1"/>
</dbReference>
<dbReference type="GO" id="GO:0003723">
    <property type="term" value="F:RNA binding"/>
    <property type="evidence" value="ECO:0007669"/>
    <property type="project" value="InterPro"/>
</dbReference>
<evidence type="ECO:0000313" key="3">
    <source>
        <dbReference type="EMBL" id="EYT48957.1"/>
    </source>
</evidence>
<feature type="region of interest" description="Disordered" evidence="1">
    <location>
        <begin position="1"/>
        <end position="93"/>
    </location>
</feature>
<feature type="compositionally biased region" description="Basic and acidic residues" evidence="1">
    <location>
        <begin position="36"/>
        <end position="50"/>
    </location>
</feature>
<dbReference type="Gene3D" id="3.30.1370.50">
    <property type="entry name" value="R3H-like domain"/>
    <property type="match status" value="1"/>
</dbReference>
<reference evidence="3 4" key="1">
    <citation type="journal article" date="2013" name="Genome Announc.">
        <title>Draft genome sequence of an Actinobacterium, Brachybacterium muris strain UCD-AY4.</title>
        <authorList>
            <person name="Lo J.R."/>
            <person name="Lang J.M."/>
            <person name="Darling A.E."/>
            <person name="Eisen J.A."/>
            <person name="Coil D.A."/>
        </authorList>
    </citation>
    <scope>NUCLEOTIDE SEQUENCE [LARGE SCALE GENOMIC DNA]</scope>
    <source>
        <strain evidence="3 4">UCD-AY4</strain>
    </source>
</reference>
<dbReference type="GO" id="GO:0003677">
    <property type="term" value="F:DNA binding"/>
    <property type="evidence" value="ECO:0007669"/>
    <property type="project" value="UniProtKB-KW"/>
</dbReference>